<dbReference type="Pfam" id="PF12706">
    <property type="entry name" value="Lactamase_B_2"/>
    <property type="match status" value="1"/>
</dbReference>
<dbReference type="AlphaFoldDB" id="A0A2A9EXS9"/>
<dbReference type="OrthoDB" id="3204284at2"/>
<evidence type="ECO:0000313" key="3">
    <source>
        <dbReference type="EMBL" id="PFG43035.1"/>
    </source>
</evidence>
<dbReference type="InterPro" id="IPR050114">
    <property type="entry name" value="UPF0173_UPF0282_UlaG_hydrolase"/>
</dbReference>
<dbReference type="InterPro" id="IPR001279">
    <property type="entry name" value="Metallo-B-lactamas"/>
</dbReference>
<comment type="caution">
    <text evidence="3">The sequence shown here is derived from an EMBL/GenBank/DDBJ whole genome shotgun (WGS) entry which is preliminary data.</text>
</comment>
<evidence type="ECO:0000259" key="2">
    <source>
        <dbReference type="Pfam" id="PF12706"/>
    </source>
</evidence>
<dbReference type="InterPro" id="IPR036866">
    <property type="entry name" value="RibonucZ/Hydroxyglut_hydro"/>
</dbReference>
<protein>
    <submittedName>
        <fullName evidence="3">L-ascorbate metabolism protein UlaG (Beta-lactamase superfamily)</fullName>
    </submittedName>
</protein>
<dbReference type="GO" id="GO:0016787">
    <property type="term" value="F:hydrolase activity"/>
    <property type="evidence" value="ECO:0007669"/>
    <property type="project" value="UniProtKB-KW"/>
</dbReference>
<dbReference type="PANTHER" id="PTHR43546">
    <property type="entry name" value="UPF0173 METAL-DEPENDENT HYDROLASE MJ1163-RELATED"/>
    <property type="match status" value="1"/>
</dbReference>
<dbReference type="PANTHER" id="PTHR43546:SF9">
    <property type="entry name" value="L-ASCORBATE-6-PHOSPHATE LACTONASE ULAG-RELATED"/>
    <property type="match status" value="1"/>
</dbReference>
<gene>
    <name evidence="3" type="ORF">ATJ88_1716</name>
</gene>
<keyword evidence="1" id="KW-0378">Hydrolase</keyword>
<keyword evidence="4" id="KW-1185">Reference proteome</keyword>
<feature type="domain" description="Metallo-beta-lactamase" evidence="2">
    <location>
        <begin position="23"/>
        <end position="223"/>
    </location>
</feature>
<evidence type="ECO:0000313" key="4">
    <source>
        <dbReference type="Proteomes" id="UP000224130"/>
    </source>
</evidence>
<evidence type="ECO:0000256" key="1">
    <source>
        <dbReference type="ARBA" id="ARBA00022801"/>
    </source>
</evidence>
<dbReference type="Proteomes" id="UP000224130">
    <property type="component" value="Unassembled WGS sequence"/>
</dbReference>
<organism evidence="3 4">
    <name type="scientific">Isoptericola jiangsuensis</name>
    <dbReference type="NCBI Taxonomy" id="548579"/>
    <lineage>
        <taxon>Bacteria</taxon>
        <taxon>Bacillati</taxon>
        <taxon>Actinomycetota</taxon>
        <taxon>Actinomycetes</taxon>
        <taxon>Micrococcales</taxon>
        <taxon>Promicromonosporaceae</taxon>
        <taxon>Isoptericola</taxon>
    </lineage>
</organism>
<dbReference type="Gene3D" id="3.60.15.10">
    <property type="entry name" value="Ribonuclease Z/Hydroxyacylglutathione hydrolase-like"/>
    <property type="match status" value="1"/>
</dbReference>
<dbReference type="EMBL" id="PDJJ01000001">
    <property type="protein sequence ID" value="PFG43035.1"/>
    <property type="molecule type" value="Genomic_DNA"/>
</dbReference>
<name>A0A2A9EXS9_9MICO</name>
<sequence>MTGELRLVHIGGPTLLIEVDGWRLLVDPTFDPPGRRYGFGFGTSSVKLTGPAIGVDDLPPIDVVLLSHDHHADNLDDAGRRLLPEVPRVVSTRAAARRLRMPNVTGLDPWSTTEICDPDRPTLRVTATPCRHGPAGSRPIVGDVVGFVVEPTAGTGAIWITGDTVKIPALAEVPRRFTIDTMIMHLGRVRFPLTGPLRYSMDGRDALELVRTVRPRRAVPVHYEGWSHFSEPAADLQHVLDAADQQLRERVVWLTPGVPTRV</sequence>
<reference evidence="3 4" key="1">
    <citation type="submission" date="2017-10" db="EMBL/GenBank/DDBJ databases">
        <title>Sequencing the genomes of 1000 actinobacteria strains.</title>
        <authorList>
            <person name="Klenk H.-P."/>
        </authorList>
    </citation>
    <scope>NUCLEOTIDE SEQUENCE [LARGE SCALE GENOMIC DNA]</scope>
    <source>
        <strain evidence="3 4">DSM 21863</strain>
    </source>
</reference>
<dbReference type="RefSeq" id="WP_098463457.1">
    <property type="nucleotide sequence ID" value="NZ_PDJJ01000001.1"/>
</dbReference>
<proteinExistence type="predicted"/>
<dbReference type="SUPFAM" id="SSF56281">
    <property type="entry name" value="Metallo-hydrolase/oxidoreductase"/>
    <property type="match status" value="1"/>
</dbReference>
<accession>A0A2A9EXS9</accession>